<dbReference type="InterPro" id="IPR039420">
    <property type="entry name" value="WalR-like"/>
</dbReference>
<dbReference type="SMART" id="SM00862">
    <property type="entry name" value="Trans_reg_C"/>
    <property type="match status" value="1"/>
</dbReference>
<dbReference type="SUPFAM" id="SSF52172">
    <property type="entry name" value="CheY-like"/>
    <property type="match status" value="1"/>
</dbReference>
<dbReference type="InterPro" id="IPR001789">
    <property type="entry name" value="Sig_transdc_resp-reg_receiver"/>
</dbReference>
<dbReference type="GO" id="GO:0000156">
    <property type="term" value="F:phosphorelay response regulator activity"/>
    <property type="evidence" value="ECO:0007669"/>
    <property type="project" value="TreeGrafter"/>
</dbReference>
<dbReference type="PROSITE" id="PS50110">
    <property type="entry name" value="RESPONSE_REGULATORY"/>
    <property type="match status" value="1"/>
</dbReference>
<dbReference type="OrthoDB" id="9790442at2"/>
<comment type="caution">
    <text evidence="10">The sequence shown here is derived from an EMBL/GenBank/DDBJ whole genome shotgun (WGS) entry which is preliminary data.</text>
</comment>
<evidence type="ECO:0000259" key="9">
    <source>
        <dbReference type="PROSITE" id="PS51755"/>
    </source>
</evidence>
<keyword evidence="4 7" id="KW-0238">DNA-binding</keyword>
<evidence type="ECO:0000313" key="11">
    <source>
        <dbReference type="Proteomes" id="UP000004217"/>
    </source>
</evidence>
<dbReference type="Gene3D" id="6.10.250.690">
    <property type="match status" value="1"/>
</dbReference>
<evidence type="ECO:0000256" key="7">
    <source>
        <dbReference type="PROSITE-ProRule" id="PRU01091"/>
    </source>
</evidence>
<keyword evidence="3" id="KW-0805">Transcription regulation</keyword>
<name>G2GFG8_9ACTN</name>
<dbReference type="Pfam" id="PF00486">
    <property type="entry name" value="Trans_reg_C"/>
    <property type="match status" value="1"/>
</dbReference>
<dbReference type="InterPro" id="IPR011006">
    <property type="entry name" value="CheY-like_superfamily"/>
</dbReference>
<keyword evidence="11" id="KW-1185">Reference proteome</keyword>
<keyword evidence="2" id="KW-0902">Two-component regulatory system</keyword>
<dbReference type="GO" id="GO:0032993">
    <property type="term" value="C:protein-DNA complex"/>
    <property type="evidence" value="ECO:0007669"/>
    <property type="project" value="TreeGrafter"/>
</dbReference>
<dbReference type="Proteomes" id="UP000004217">
    <property type="component" value="Unassembled WGS sequence"/>
</dbReference>
<reference evidence="10 11" key="1">
    <citation type="submission" date="2011-08" db="EMBL/GenBank/DDBJ databases">
        <authorList>
            <person name="Lin Y."/>
            <person name="Hao X."/>
            <person name="Johnstone L."/>
            <person name="Miller S.J."/>
            <person name="Wei G."/>
            <person name="Rensing C."/>
        </authorList>
    </citation>
    <scope>NUCLEOTIDE SEQUENCE [LARGE SCALE GENOMIC DNA]</scope>
    <source>
        <strain evidence="10 11">K42</strain>
    </source>
</reference>
<dbReference type="Gene3D" id="3.40.50.2300">
    <property type="match status" value="1"/>
</dbReference>
<evidence type="ECO:0000259" key="8">
    <source>
        <dbReference type="PROSITE" id="PS50110"/>
    </source>
</evidence>
<dbReference type="PATRIC" id="fig|700597.3.peg.4176"/>
<dbReference type="EMBL" id="AGBF01000080">
    <property type="protein sequence ID" value="EGX57720.1"/>
    <property type="molecule type" value="Genomic_DNA"/>
</dbReference>
<dbReference type="GO" id="GO:0000976">
    <property type="term" value="F:transcription cis-regulatory region binding"/>
    <property type="evidence" value="ECO:0007669"/>
    <property type="project" value="TreeGrafter"/>
</dbReference>
<evidence type="ECO:0000256" key="4">
    <source>
        <dbReference type="ARBA" id="ARBA00023125"/>
    </source>
</evidence>
<dbReference type="PANTHER" id="PTHR48111:SF4">
    <property type="entry name" value="DNA-BINDING DUAL TRANSCRIPTIONAL REGULATOR OMPR"/>
    <property type="match status" value="1"/>
</dbReference>
<dbReference type="SMART" id="SM00448">
    <property type="entry name" value="REC"/>
    <property type="match status" value="1"/>
</dbReference>
<evidence type="ECO:0000256" key="5">
    <source>
        <dbReference type="ARBA" id="ARBA00023163"/>
    </source>
</evidence>
<dbReference type="PANTHER" id="PTHR48111">
    <property type="entry name" value="REGULATOR OF RPOS"/>
    <property type="match status" value="1"/>
</dbReference>
<accession>G2GFG8</accession>
<dbReference type="PROSITE" id="PS51755">
    <property type="entry name" value="OMPR_PHOB"/>
    <property type="match status" value="1"/>
</dbReference>
<keyword evidence="1 6" id="KW-0597">Phosphoprotein</keyword>
<dbReference type="SUPFAM" id="SSF46894">
    <property type="entry name" value="C-terminal effector domain of the bipartite response regulators"/>
    <property type="match status" value="1"/>
</dbReference>
<evidence type="ECO:0000256" key="1">
    <source>
        <dbReference type="ARBA" id="ARBA00022553"/>
    </source>
</evidence>
<dbReference type="CDD" id="cd00383">
    <property type="entry name" value="trans_reg_C"/>
    <property type="match status" value="1"/>
</dbReference>
<dbReference type="InterPro" id="IPR001867">
    <property type="entry name" value="OmpR/PhoB-type_DNA-bd"/>
</dbReference>
<dbReference type="Gene3D" id="1.10.10.10">
    <property type="entry name" value="Winged helix-like DNA-binding domain superfamily/Winged helix DNA-binding domain"/>
    <property type="match status" value="1"/>
</dbReference>
<feature type="modified residue" description="4-aspartylphosphate" evidence="6">
    <location>
        <position position="53"/>
    </location>
</feature>
<dbReference type="InterPro" id="IPR036388">
    <property type="entry name" value="WH-like_DNA-bd_sf"/>
</dbReference>
<dbReference type="Pfam" id="PF00072">
    <property type="entry name" value="Response_reg"/>
    <property type="match status" value="1"/>
</dbReference>
<proteinExistence type="predicted"/>
<dbReference type="RefSeq" id="WP_007498313.1">
    <property type="nucleotide sequence ID" value="NZ_AGBF01000080.1"/>
</dbReference>
<dbReference type="GO" id="GO:0005829">
    <property type="term" value="C:cytosol"/>
    <property type="evidence" value="ECO:0007669"/>
    <property type="project" value="TreeGrafter"/>
</dbReference>
<dbReference type="FunFam" id="3.40.50.2300:FF:000001">
    <property type="entry name" value="DNA-binding response regulator PhoB"/>
    <property type="match status" value="1"/>
</dbReference>
<evidence type="ECO:0000313" key="10">
    <source>
        <dbReference type="EMBL" id="EGX57720.1"/>
    </source>
</evidence>
<keyword evidence="5" id="KW-0804">Transcription</keyword>
<feature type="DNA-binding region" description="OmpR/PhoB-type" evidence="7">
    <location>
        <begin position="128"/>
        <end position="228"/>
    </location>
</feature>
<sequence>MTATVLVVDDEAKLRALVRDYLERDGYAVLEAADGRRALDLAAGAHPDLVILDLGLPGLPGEEVARLLRKTSDVPIVMLTAKAGENDRVMGLRTGADDYVVKPFSPRELVARVEAVLRRARGARAETTEAVSYGGGRLRIDTERREVLADGRPVELTRTEFDLLTALASRPGRAWTRMELVGRVQGHTFEAYERTIDVHVKNVRRKLGDTPPSRVVVTVPGVGYKLGIDRDA</sequence>
<protein>
    <submittedName>
        <fullName evidence="10">Two component transcriptional regulator, winged helix family protein</fullName>
    </submittedName>
</protein>
<evidence type="ECO:0000256" key="2">
    <source>
        <dbReference type="ARBA" id="ARBA00023012"/>
    </source>
</evidence>
<evidence type="ECO:0000256" key="6">
    <source>
        <dbReference type="PROSITE-ProRule" id="PRU00169"/>
    </source>
</evidence>
<evidence type="ECO:0000256" key="3">
    <source>
        <dbReference type="ARBA" id="ARBA00023015"/>
    </source>
</evidence>
<organism evidence="10 11">
    <name type="scientific">Streptomyces zinciresistens K42</name>
    <dbReference type="NCBI Taxonomy" id="700597"/>
    <lineage>
        <taxon>Bacteria</taxon>
        <taxon>Bacillati</taxon>
        <taxon>Actinomycetota</taxon>
        <taxon>Actinomycetes</taxon>
        <taxon>Kitasatosporales</taxon>
        <taxon>Streptomycetaceae</taxon>
        <taxon>Streptomyces</taxon>
    </lineage>
</organism>
<gene>
    <name evidence="10" type="ORF">SZN_21261</name>
</gene>
<dbReference type="GO" id="GO:0006355">
    <property type="term" value="P:regulation of DNA-templated transcription"/>
    <property type="evidence" value="ECO:0007669"/>
    <property type="project" value="InterPro"/>
</dbReference>
<dbReference type="InterPro" id="IPR016032">
    <property type="entry name" value="Sig_transdc_resp-reg_C-effctor"/>
</dbReference>
<dbReference type="AlphaFoldDB" id="G2GFG8"/>
<feature type="domain" description="OmpR/PhoB-type" evidence="9">
    <location>
        <begin position="128"/>
        <end position="228"/>
    </location>
</feature>
<feature type="domain" description="Response regulatory" evidence="8">
    <location>
        <begin position="4"/>
        <end position="117"/>
    </location>
</feature>